<feature type="domain" description="Anaphase-promoting complex subunit 4-like WD40" evidence="5">
    <location>
        <begin position="431"/>
        <end position="483"/>
    </location>
</feature>
<dbReference type="InterPro" id="IPR015943">
    <property type="entry name" value="WD40/YVTN_repeat-like_dom_sf"/>
</dbReference>
<sequence length="651" mass="71081">MHFVPPTLTVRPVIPKPPTLPHVEPPTPPETLVAPEGQYHVVPSANAGFPVLGSATSYNPVQQLSPMASLAPVAPSPPSSTFQLGSATSCDAVQVNGINQPAHVVRMSWTAVWFPPKPAAGLGGLLGKSGREDMPAAPPNGVYFEGQYQSNSQHSSSSLSSSPQPLEPQSVPFALSPLQGKWYSSKTPNGTFFRPRMSLRAPLDKSIVVKTFMAESASKTLAEKGKGGGETVRWAVWNMGKVLGWGEEGNKTRDAYARIIFTQHITCHAIIQQMVAPDRLDVVVGFSSGDLVWLDPIMGKFTSLNRGGILNSSSVISVHPDPRQPTHFLALFADSTILRFNLTLEEPLNVTQSAVKPWTDYFERTWAERLSESLDGSATNTKTENTAVQSELLKWKSDDWAAPISEKTEKAKDKNQLSFVGRNPVAAMKIGKNKINALSYSPDAKMLAVASDDGLLRIIDVGEERITDTFTSYFGAFFCMTWSPDSRLLAAGSEDDLIALFSPRDGRVIARCEGHASYVTCIAFDTHLKCELRAAYRFVSVGQDRNLIFWDFSPAALHKPRHHHPNTSMARLAAGSSITVDNTSQPHSQSPLESTTNFHQTLPRSEVPVLQPVMSSYVDIAVLTGVYCLPNAIVTMSRYGHIKFWTRPSKV</sequence>
<name>A0AAJ8M360_9TREE</name>
<protein>
    <recommendedName>
        <fullName evidence="5">Anaphase-promoting complex subunit 4-like WD40 domain-containing protein</fullName>
    </recommendedName>
</protein>
<dbReference type="RefSeq" id="XP_066070593.1">
    <property type="nucleotide sequence ID" value="XM_066214496.1"/>
</dbReference>
<dbReference type="PANTHER" id="PTHR14107:SF16">
    <property type="entry name" value="AT02583P"/>
    <property type="match status" value="1"/>
</dbReference>
<evidence type="ECO:0000313" key="7">
    <source>
        <dbReference type="Proteomes" id="UP000094043"/>
    </source>
</evidence>
<dbReference type="PROSITE" id="PS50082">
    <property type="entry name" value="WD_REPEATS_2"/>
    <property type="match status" value="1"/>
</dbReference>
<dbReference type="Proteomes" id="UP000094043">
    <property type="component" value="Chromosome 6"/>
</dbReference>
<feature type="repeat" description="WD" evidence="3">
    <location>
        <begin position="428"/>
        <end position="469"/>
    </location>
</feature>
<dbReference type="InterPro" id="IPR051362">
    <property type="entry name" value="WD_repeat_creC_regulators"/>
</dbReference>
<organism evidence="6 7">
    <name type="scientific">Cryptococcus depauperatus CBS 7841</name>
    <dbReference type="NCBI Taxonomy" id="1295531"/>
    <lineage>
        <taxon>Eukaryota</taxon>
        <taxon>Fungi</taxon>
        <taxon>Dikarya</taxon>
        <taxon>Basidiomycota</taxon>
        <taxon>Agaricomycotina</taxon>
        <taxon>Tremellomycetes</taxon>
        <taxon>Tremellales</taxon>
        <taxon>Cryptococcaceae</taxon>
        <taxon>Cryptococcus</taxon>
    </lineage>
</organism>
<evidence type="ECO:0000256" key="1">
    <source>
        <dbReference type="ARBA" id="ARBA00022574"/>
    </source>
</evidence>
<reference evidence="6" key="2">
    <citation type="journal article" date="2022" name="Elife">
        <title>Obligate sexual reproduction of a homothallic fungus closely related to the Cryptococcus pathogenic species complex.</title>
        <authorList>
            <person name="Passer A.R."/>
            <person name="Clancey S.A."/>
            <person name="Shea T."/>
            <person name="David-Palma M."/>
            <person name="Averette A.F."/>
            <person name="Boekhout T."/>
            <person name="Porcel B.M."/>
            <person name="Nowrousian M."/>
            <person name="Cuomo C.A."/>
            <person name="Sun S."/>
            <person name="Heitman J."/>
            <person name="Coelho M.A."/>
        </authorList>
    </citation>
    <scope>NUCLEOTIDE SEQUENCE</scope>
    <source>
        <strain evidence="6">CBS 7841</strain>
    </source>
</reference>
<reference evidence="6" key="1">
    <citation type="submission" date="2016-06" db="EMBL/GenBank/DDBJ databases">
        <authorList>
            <person name="Cuomo C."/>
            <person name="Litvintseva A."/>
            <person name="Heitman J."/>
            <person name="Chen Y."/>
            <person name="Sun S."/>
            <person name="Springer D."/>
            <person name="Dromer F."/>
            <person name="Young S."/>
            <person name="Zeng Q."/>
            <person name="Chapman S."/>
            <person name="Gujja S."/>
            <person name="Saif S."/>
            <person name="Birren B."/>
        </authorList>
    </citation>
    <scope>NUCLEOTIDE SEQUENCE</scope>
    <source>
        <strain evidence="6">CBS 7841</strain>
    </source>
</reference>
<reference evidence="6" key="3">
    <citation type="submission" date="2024-01" db="EMBL/GenBank/DDBJ databases">
        <authorList>
            <person name="Coelho M.A."/>
            <person name="David-Palma M."/>
            <person name="Shea T."/>
            <person name="Sun S."/>
            <person name="Cuomo C.A."/>
            <person name="Heitman J."/>
        </authorList>
    </citation>
    <scope>NUCLEOTIDE SEQUENCE</scope>
    <source>
        <strain evidence="6">CBS 7841</strain>
    </source>
</reference>
<dbReference type="PANTHER" id="PTHR14107">
    <property type="entry name" value="WD REPEAT PROTEIN"/>
    <property type="match status" value="1"/>
</dbReference>
<dbReference type="EMBL" id="CP143789">
    <property type="protein sequence ID" value="WVN89893.1"/>
    <property type="molecule type" value="Genomic_DNA"/>
</dbReference>
<dbReference type="GeneID" id="91089332"/>
<keyword evidence="7" id="KW-1185">Reference proteome</keyword>
<dbReference type="SMART" id="SM00320">
    <property type="entry name" value="WD40"/>
    <property type="match status" value="3"/>
</dbReference>
<evidence type="ECO:0000256" key="4">
    <source>
        <dbReference type="SAM" id="MobiDB-lite"/>
    </source>
</evidence>
<dbReference type="GO" id="GO:0045013">
    <property type="term" value="P:carbon catabolite repression of transcription"/>
    <property type="evidence" value="ECO:0007669"/>
    <property type="project" value="TreeGrafter"/>
</dbReference>
<dbReference type="Gene3D" id="2.130.10.10">
    <property type="entry name" value="YVTN repeat-like/Quinoprotein amine dehydrogenase"/>
    <property type="match status" value="1"/>
</dbReference>
<dbReference type="Pfam" id="PF00400">
    <property type="entry name" value="WD40"/>
    <property type="match status" value="1"/>
</dbReference>
<accession>A0AAJ8M360</accession>
<evidence type="ECO:0000256" key="2">
    <source>
        <dbReference type="ARBA" id="ARBA00022737"/>
    </source>
</evidence>
<dbReference type="GO" id="GO:0032153">
    <property type="term" value="C:cell division site"/>
    <property type="evidence" value="ECO:0007669"/>
    <property type="project" value="TreeGrafter"/>
</dbReference>
<dbReference type="InterPro" id="IPR001680">
    <property type="entry name" value="WD40_rpt"/>
</dbReference>
<proteinExistence type="predicted"/>
<dbReference type="GO" id="GO:0051286">
    <property type="term" value="C:cell tip"/>
    <property type="evidence" value="ECO:0007669"/>
    <property type="project" value="TreeGrafter"/>
</dbReference>
<evidence type="ECO:0000313" key="6">
    <source>
        <dbReference type="EMBL" id="WVN89893.1"/>
    </source>
</evidence>
<dbReference type="GO" id="GO:0005634">
    <property type="term" value="C:nucleus"/>
    <property type="evidence" value="ECO:0007669"/>
    <property type="project" value="TreeGrafter"/>
</dbReference>
<evidence type="ECO:0000259" key="5">
    <source>
        <dbReference type="Pfam" id="PF12894"/>
    </source>
</evidence>
<feature type="compositionally biased region" description="Low complexity" evidence="4">
    <location>
        <begin position="149"/>
        <end position="170"/>
    </location>
</feature>
<dbReference type="InterPro" id="IPR024977">
    <property type="entry name" value="Apc4-like_WD40_dom"/>
</dbReference>
<dbReference type="InterPro" id="IPR036322">
    <property type="entry name" value="WD40_repeat_dom_sf"/>
</dbReference>
<dbReference type="SUPFAM" id="SSF50978">
    <property type="entry name" value="WD40 repeat-like"/>
    <property type="match status" value="1"/>
</dbReference>
<feature type="region of interest" description="Disordered" evidence="4">
    <location>
        <begin position="130"/>
        <end position="170"/>
    </location>
</feature>
<evidence type="ECO:0000256" key="3">
    <source>
        <dbReference type="PROSITE-ProRule" id="PRU00221"/>
    </source>
</evidence>
<keyword evidence="2" id="KW-0677">Repeat</keyword>
<gene>
    <name evidence="6" type="ORF">L203_105123</name>
</gene>
<keyword evidence="1 3" id="KW-0853">WD repeat</keyword>
<dbReference type="AlphaFoldDB" id="A0AAJ8M360"/>
<dbReference type="Pfam" id="PF12894">
    <property type="entry name" value="ANAPC4_WD40"/>
    <property type="match status" value="1"/>
</dbReference>
<dbReference type="KEGG" id="cdep:91089332"/>